<dbReference type="EMBL" id="SNRW01014816">
    <property type="protein sequence ID" value="KAA6371049.1"/>
    <property type="molecule type" value="Genomic_DNA"/>
</dbReference>
<comment type="caution">
    <text evidence="1">The sequence shown here is derived from an EMBL/GenBank/DDBJ whole genome shotgun (WGS) entry which is preliminary data.</text>
</comment>
<name>A0A5J4UKM3_9EUKA</name>
<dbReference type="AlphaFoldDB" id="A0A5J4UKM3"/>
<reference evidence="1 2" key="1">
    <citation type="submission" date="2019-03" db="EMBL/GenBank/DDBJ databases">
        <title>Single cell metagenomics reveals metabolic interactions within the superorganism composed of flagellate Streblomastix strix and complex community of Bacteroidetes bacteria on its surface.</title>
        <authorList>
            <person name="Treitli S.C."/>
            <person name="Kolisko M."/>
            <person name="Husnik F."/>
            <person name="Keeling P."/>
            <person name="Hampl V."/>
        </authorList>
    </citation>
    <scope>NUCLEOTIDE SEQUENCE [LARGE SCALE GENOMIC DNA]</scope>
    <source>
        <strain evidence="1">ST1C</strain>
    </source>
</reference>
<sequence>MSNVYIDETLVETARLTDFPELYAYIKERYSKPPQQLPQHILIGEQTILEQVKNNDDIINRSGDSNEEFVPSAPNAITKLDLSSQQERQSFLASSCSDPQLVVYGDRITLAASDITIGLFQGGYLFKNYPEEARPKAGDKVIVLYESSKKIKYDANNDGKIEIMDTWNVNGKGTFSTQS</sequence>
<gene>
    <name evidence="1" type="ORF">EZS28_033423</name>
</gene>
<organism evidence="1 2">
    <name type="scientific">Streblomastix strix</name>
    <dbReference type="NCBI Taxonomy" id="222440"/>
    <lineage>
        <taxon>Eukaryota</taxon>
        <taxon>Metamonada</taxon>
        <taxon>Preaxostyla</taxon>
        <taxon>Oxymonadida</taxon>
        <taxon>Streblomastigidae</taxon>
        <taxon>Streblomastix</taxon>
    </lineage>
</organism>
<accession>A0A5J4UKM3</accession>
<proteinExistence type="predicted"/>
<feature type="non-terminal residue" evidence="1">
    <location>
        <position position="179"/>
    </location>
</feature>
<evidence type="ECO:0000313" key="1">
    <source>
        <dbReference type="EMBL" id="KAA6371049.1"/>
    </source>
</evidence>
<protein>
    <submittedName>
        <fullName evidence="1">Uncharacterized protein</fullName>
    </submittedName>
</protein>
<evidence type="ECO:0000313" key="2">
    <source>
        <dbReference type="Proteomes" id="UP000324800"/>
    </source>
</evidence>
<dbReference type="Proteomes" id="UP000324800">
    <property type="component" value="Unassembled WGS sequence"/>
</dbReference>